<feature type="compositionally biased region" description="Basic and acidic residues" evidence="1">
    <location>
        <begin position="201"/>
        <end position="212"/>
    </location>
</feature>
<reference evidence="2 3" key="1">
    <citation type="journal article" date="2017" name="Nature">
        <title>The Apostasia genome and the evolution of orchids.</title>
        <authorList>
            <person name="Zhang G.Q."/>
            <person name="Liu K.W."/>
            <person name="Li Z."/>
            <person name="Lohaus R."/>
            <person name="Hsiao Y.Y."/>
            <person name="Niu S.C."/>
            <person name="Wang J.Y."/>
            <person name="Lin Y.C."/>
            <person name="Xu Q."/>
            <person name="Chen L.J."/>
            <person name="Yoshida K."/>
            <person name="Fujiwara S."/>
            <person name="Wang Z.W."/>
            <person name="Zhang Y.Q."/>
            <person name="Mitsuda N."/>
            <person name="Wang M."/>
            <person name="Liu G.H."/>
            <person name="Pecoraro L."/>
            <person name="Huang H.X."/>
            <person name="Xiao X.J."/>
            <person name="Lin M."/>
            <person name="Wu X.Y."/>
            <person name="Wu W.L."/>
            <person name="Chen Y.Y."/>
            <person name="Chang S.B."/>
            <person name="Sakamoto S."/>
            <person name="Ohme-Takagi M."/>
            <person name="Yagi M."/>
            <person name="Zeng S.J."/>
            <person name="Shen C.Y."/>
            <person name="Yeh C.M."/>
            <person name="Luo Y.B."/>
            <person name="Tsai W.C."/>
            <person name="Van de Peer Y."/>
            <person name="Liu Z.J."/>
        </authorList>
    </citation>
    <scope>NUCLEOTIDE SEQUENCE [LARGE SCALE GENOMIC DNA]</scope>
    <source>
        <strain evidence="3">cv. Shenzhen</strain>
        <tissue evidence="2">Stem</tissue>
    </source>
</reference>
<keyword evidence="3" id="KW-1185">Reference proteome</keyword>
<organism evidence="2 3">
    <name type="scientific">Apostasia shenzhenica</name>
    <dbReference type="NCBI Taxonomy" id="1088818"/>
    <lineage>
        <taxon>Eukaryota</taxon>
        <taxon>Viridiplantae</taxon>
        <taxon>Streptophyta</taxon>
        <taxon>Embryophyta</taxon>
        <taxon>Tracheophyta</taxon>
        <taxon>Spermatophyta</taxon>
        <taxon>Magnoliopsida</taxon>
        <taxon>Liliopsida</taxon>
        <taxon>Asparagales</taxon>
        <taxon>Orchidaceae</taxon>
        <taxon>Apostasioideae</taxon>
        <taxon>Apostasia</taxon>
    </lineage>
</organism>
<dbReference type="AlphaFoldDB" id="A0A2I0B635"/>
<sequence>MVFVRIHDAVQVCLQYVQKMKGMACEDVGAAPRSSSVSFAACGSKEMIPAPTPSRSVDKESSFFRDGELCNQAALGLPLPSSSRSSPSFAIVSVLGFLLHSFSAVVAFFCDGNFCDPVALGLLLPSSSAAVAFRTFGGEFCSLVLWLLLPSSLRPSPCSAMASFCEEAPLGSLLPSSSAAVVGTLVGWQEDGGACVQRRSRPPEGGEVRWTECSRSVASGRGSSRKKTDK</sequence>
<accession>A0A2I0B635</accession>
<evidence type="ECO:0000313" key="3">
    <source>
        <dbReference type="Proteomes" id="UP000236161"/>
    </source>
</evidence>
<evidence type="ECO:0000256" key="1">
    <source>
        <dbReference type="SAM" id="MobiDB-lite"/>
    </source>
</evidence>
<proteinExistence type="predicted"/>
<dbReference type="Proteomes" id="UP000236161">
    <property type="component" value="Unassembled WGS sequence"/>
</dbReference>
<name>A0A2I0B635_9ASPA</name>
<gene>
    <name evidence="2" type="ORF">AXF42_Ash017727</name>
</gene>
<dbReference type="EMBL" id="KZ451909">
    <property type="protein sequence ID" value="PKA63259.1"/>
    <property type="molecule type" value="Genomic_DNA"/>
</dbReference>
<feature type="region of interest" description="Disordered" evidence="1">
    <location>
        <begin position="196"/>
        <end position="230"/>
    </location>
</feature>
<evidence type="ECO:0000313" key="2">
    <source>
        <dbReference type="EMBL" id="PKA63259.1"/>
    </source>
</evidence>
<protein>
    <submittedName>
        <fullName evidence="2">Uncharacterized protein</fullName>
    </submittedName>
</protein>